<dbReference type="Proteomes" id="UP000501812">
    <property type="component" value="Chromosome"/>
</dbReference>
<gene>
    <name evidence="1" type="ORF">HHL09_19600</name>
</gene>
<dbReference type="InterPro" id="IPR046170">
    <property type="entry name" value="DUF6172"/>
</dbReference>
<organism evidence="1 2">
    <name type="scientific">Luteolibacter luteus</name>
    <dbReference type="NCBI Taxonomy" id="2728835"/>
    <lineage>
        <taxon>Bacteria</taxon>
        <taxon>Pseudomonadati</taxon>
        <taxon>Verrucomicrobiota</taxon>
        <taxon>Verrucomicrobiia</taxon>
        <taxon>Verrucomicrobiales</taxon>
        <taxon>Verrucomicrobiaceae</taxon>
        <taxon>Luteolibacter</taxon>
    </lineage>
</organism>
<protein>
    <submittedName>
        <fullName evidence="1">Uncharacterized protein</fullName>
    </submittedName>
</protein>
<name>A0A858RLR4_9BACT</name>
<reference evidence="1 2" key="1">
    <citation type="submission" date="2020-04" db="EMBL/GenBank/DDBJ databases">
        <title>Luteolibacter sp. G-1-1-1 isolated from soil.</title>
        <authorList>
            <person name="Dahal R.H."/>
        </authorList>
    </citation>
    <scope>NUCLEOTIDE SEQUENCE [LARGE SCALE GENOMIC DNA]</scope>
    <source>
        <strain evidence="1 2">G-1-1-1</strain>
    </source>
</reference>
<dbReference type="RefSeq" id="WP_169456323.1">
    <property type="nucleotide sequence ID" value="NZ_CP051774.1"/>
</dbReference>
<proteinExistence type="predicted"/>
<accession>A0A858RLR4</accession>
<sequence>MKKTFPLASDGTDPKPERALEAIKHELRKYLKRERRKPLPEGADFWDFDCKVGKGDAVPEARHSADVERAVEDAVKEGCPSVYVEILAKPGLRAKKSTEESGS</sequence>
<dbReference type="EMBL" id="CP051774">
    <property type="protein sequence ID" value="QJE97897.1"/>
    <property type="molecule type" value="Genomic_DNA"/>
</dbReference>
<keyword evidence="2" id="KW-1185">Reference proteome</keyword>
<dbReference type="KEGG" id="luo:HHL09_19600"/>
<evidence type="ECO:0000313" key="1">
    <source>
        <dbReference type="EMBL" id="QJE97897.1"/>
    </source>
</evidence>
<dbReference type="Pfam" id="PF19669">
    <property type="entry name" value="DUF6172"/>
    <property type="match status" value="1"/>
</dbReference>
<dbReference type="AlphaFoldDB" id="A0A858RLR4"/>
<evidence type="ECO:0000313" key="2">
    <source>
        <dbReference type="Proteomes" id="UP000501812"/>
    </source>
</evidence>